<sequence length="103" mass="11838">MDHDEDRSLKPMVEVNCTEAVHVLYHFLDGELTPERKLLIEYHLDSCHPCLEAFEFEVELRDLIKHRCREQVPDELRLRIKELLASEASDPGTKPAGGTFPPA</sequence>
<proteinExistence type="predicted"/>
<name>A0A6J4JFM9_9ACTN</name>
<evidence type="ECO:0000313" key="2">
    <source>
        <dbReference type="EMBL" id="CAA9276902.1"/>
    </source>
</evidence>
<gene>
    <name evidence="2" type="ORF">AVDCRST_MAG76-3736</name>
</gene>
<dbReference type="InterPro" id="IPR027383">
    <property type="entry name" value="Znf_put"/>
</dbReference>
<dbReference type="AlphaFoldDB" id="A0A6J4JFM9"/>
<evidence type="ECO:0000259" key="1">
    <source>
        <dbReference type="Pfam" id="PF13490"/>
    </source>
</evidence>
<reference evidence="2" key="1">
    <citation type="submission" date="2020-02" db="EMBL/GenBank/DDBJ databases">
        <authorList>
            <person name="Meier V. D."/>
        </authorList>
    </citation>
    <scope>NUCLEOTIDE SEQUENCE</scope>
    <source>
        <strain evidence="2">AVDCRST_MAG76</strain>
    </source>
</reference>
<dbReference type="InterPro" id="IPR024020">
    <property type="entry name" value="Anit_sigma_mycothiol_RsrA"/>
</dbReference>
<dbReference type="EMBL" id="CADCSZ010000220">
    <property type="protein sequence ID" value="CAA9276902.1"/>
    <property type="molecule type" value="Genomic_DNA"/>
</dbReference>
<protein>
    <recommendedName>
        <fullName evidence="1">Putative zinc-finger domain-containing protein</fullName>
    </recommendedName>
</protein>
<dbReference type="Pfam" id="PF13490">
    <property type="entry name" value="zf-HC2"/>
    <property type="match status" value="1"/>
</dbReference>
<dbReference type="NCBIfam" id="TIGR03988">
    <property type="entry name" value="antisig_RsrA"/>
    <property type="match status" value="1"/>
</dbReference>
<accession>A0A6J4JFM9</accession>
<organism evidence="2">
    <name type="scientific">uncultured Acidimicrobiales bacterium</name>
    <dbReference type="NCBI Taxonomy" id="310071"/>
    <lineage>
        <taxon>Bacteria</taxon>
        <taxon>Bacillati</taxon>
        <taxon>Actinomycetota</taxon>
        <taxon>Acidimicrobiia</taxon>
        <taxon>Acidimicrobiales</taxon>
        <taxon>environmental samples</taxon>
    </lineage>
</organism>
<feature type="domain" description="Putative zinc-finger" evidence="1">
    <location>
        <begin position="17"/>
        <end position="50"/>
    </location>
</feature>